<dbReference type="GO" id="GO:0016020">
    <property type="term" value="C:membrane"/>
    <property type="evidence" value="ECO:0007669"/>
    <property type="project" value="InterPro"/>
</dbReference>
<keyword evidence="1 4" id="KW-0812">Transmembrane</keyword>
<comment type="caution">
    <text evidence="5">The sequence shown here is derived from an EMBL/GenBank/DDBJ whole genome shotgun (WGS) entry which is preliminary data.</text>
</comment>
<sequence>MNILARLALKDGMSFFVLVTYRMAIATLAIAPFAYVLERLEKFDIRSFSGKAKIAGTIVCVSGAMIMTFYKGPAIKFPSSTHATSILQKISSSKAANSNMLLGSILVYGGLASWSAWLTFQ</sequence>
<keyword evidence="6" id="KW-1185">Reference proteome</keyword>
<keyword evidence="3 4" id="KW-0472">Membrane</keyword>
<dbReference type="GO" id="GO:0022857">
    <property type="term" value="F:transmembrane transporter activity"/>
    <property type="evidence" value="ECO:0007669"/>
    <property type="project" value="InterPro"/>
</dbReference>
<accession>A0AA38GV83</accession>
<dbReference type="Proteomes" id="UP000824469">
    <property type="component" value="Unassembled WGS sequence"/>
</dbReference>
<name>A0AA38GV83_TAXCH</name>
<dbReference type="PANTHER" id="PTHR31218">
    <property type="entry name" value="WAT1-RELATED PROTEIN"/>
    <property type="match status" value="1"/>
</dbReference>
<gene>
    <name evidence="5" type="ORF">KI387_001114</name>
</gene>
<evidence type="ECO:0000313" key="6">
    <source>
        <dbReference type="Proteomes" id="UP000824469"/>
    </source>
</evidence>
<keyword evidence="2 4" id="KW-1133">Transmembrane helix</keyword>
<evidence type="ECO:0000256" key="2">
    <source>
        <dbReference type="ARBA" id="ARBA00022989"/>
    </source>
</evidence>
<proteinExistence type="predicted"/>
<evidence type="ECO:0008006" key="7">
    <source>
        <dbReference type="Google" id="ProtNLM"/>
    </source>
</evidence>
<feature type="non-terminal residue" evidence="5">
    <location>
        <position position="1"/>
    </location>
</feature>
<protein>
    <recommendedName>
        <fullName evidence="7">WAT1-related protein</fullName>
    </recommendedName>
</protein>
<dbReference type="InterPro" id="IPR030184">
    <property type="entry name" value="WAT1-related"/>
</dbReference>
<dbReference type="EMBL" id="JAHRHJ020000001">
    <property type="protein sequence ID" value="KAH9329006.1"/>
    <property type="molecule type" value="Genomic_DNA"/>
</dbReference>
<dbReference type="AlphaFoldDB" id="A0AA38GV83"/>
<evidence type="ECO:0000313" key="5">
    <source>
        <dbReference type="EMBL" id="KAH9329006.1"/>
    </source>
</evidence>
<evidence type="ECO:0000256" key="3">
    <source>
        <dbReference type="ARBA" id="ARBA00023136"/>
    </source>
</evidence>
<reference evidence="5 6" key="1">
    <citation type="journal article" date="2021" name="Nat. Plants">
        <title>The Taxus genome provides insights into paclitaxel biosynthesis.</title>
        <authorList>
            <person name="Xiong X."/>
            <person name="Gou J."/>
            <person name="Liao Q."/>
            <person name="Li Y."/>
            <person name="Zhou Q."/>
            <person name="Bi G."/>
            <person name="Li C."/>
            <person name="Du R."/>
            <person name="Wang X."/>
            <person name="Sun T."/>
            <person name="Guo L."/>
            <person name="Liang H."/>
            <person name="Lu P."/>
            <person name="Wu Y."/>
            <person name="Zhang Z."/>
            <person name="Ro D.K."/>
            <person name="Shang Y."/>
            <person name="Huang S."/>
            <person name="Yan J."/>
        </authorList>
    </citation>
    <scope>NUCLEOTIDE SEQUENCE [LARGE SCALE GENOMIC DNA]</scope>
    <source>
        <strain evidence="5">Ta-2019</strain>
    </source>
</reference>
<evidence type="ECO:0000256" key="1">
    <source>
        <dbReference type="ARBA" id="ARBA00022692"/>
    </source>
</evidence>
<organism evidence="5 6">
    <name type="scientific">Taxus chinensis</name>
    <name type="common">Chinese yew</name>
    <name type="synonym">Taxus wallichiana var. chinensis</name>
    <dbReference type="NCBI Taxonomy" id="29808"/>
    <lineage>
        <taxon>Eukaryota</taxon>
        <taxon>Viridiplantae</taxon>
        <taxon>Streptophyta</taxon>
        <taxon>Embryophyta</taxon>
        <taxon>Tracheophyta</taxon>
        <taxon>Spermatophyta</taxon>
        <taxon>Pinopsida</taxon>
        <taxon>Pinidae</taxon>
        <taxon>Conifers II</taxon>
        <taxon>Cupressales</taxon>
        <taxon>Taxaceae</taxon>
        <taxon>Taxus</taxon>
    </lineage>
</organism>
<feature type="transmembrane region" description="Helical" evidence="4">
    <location>
        <begin position="100"/>
        <end position="120"/>
    </location>
</feature>
<feature type="non-terminal residue" evidence="5">
    <location>
        <position position="121"/>
    </location>
</feature>
<feature type="transmembrane region" description="Helical" evidence="4">
    <location>
        <begin position="12"/>
        <end position="34"/>
    </location>
</feature>
<evidence type="ECO:0000256" key="4">
    <source>
        <dbReference type="SAM" id="Phobius"/>
    </source>
</evidence>